<evidence type="ECO:0000313" key="9">
    <source>
        <dbReference type="EMBL" id="AEE50579.1"/>
    </source>
</evidence>
<dbReference type="InterPro" id="IPR013249">
    <property type="entry name" value="RNA_pol_sigma70_r4_t2"/>
</dbReference>
<reference evidence="9 10" key="1">
    <citation type="journal article" date="2011" name="Stand. Genomic Sci.">
        <title>Complete genome sequence of Haliscomenobacter hydrossis type strain (O).</title>
        <authorList>
            <consortium name="US DOE Joint Genome Institute (JGI-PGF)"/>
            <person name="Daligault H."/>
            <person name="Lapidus A."/>
            <person name="Zeytun A."/>
            <person name="Nolan M."/>
            <person name="Lucas S."/>
            <person name="Del Rio T.G."/>
            <person name="Tice H."/>
            <person name="Cheng J.F."/>
            <person name="Tapia R."/>
            <person name="Han C."/>
            <person name="Goodwin L."/>
            <person name="Pitluck S."/>
            <person name="Liolios K."/>
            <person name="Pagani I."/>
            <person name="Ivanova N."/>
            <person name="Huntemann M."/>
            <person name="Mavromatis K."/>
            <person name="Mikhailova N."/>
            <person name="Pati A."/>
            <person name="Chen A."/>
            <person name="Palaniappan K."/>
            <person name="Land M."/>
            <person name="Hauser L."/>
            <person name="Brambilla E.M."/>
            <person name="Rohde M."/>
            <person name="Verbarg S."/>
            <person name="Goker M."/>
            <person name="Bristow J."/>
            <person name="Eisen J.A."/>
            <person name="Markowitz V."/>
            <person name="Hugenholtz P."/>
            <person name="Kyrpides N.C."/>
            <person name="Klenk H.P."/>
            <person name="Woyke T."/>
        </authorList>
    </citation>
    <scope>NUCLEOTIDE SEQUENCE [LARGE SCALE GENOMIC DNA]</scope>
    <source>
        <strain evidence="10">ATCC 27775 / DSM 1100 / LMG 10767 / O</strain>
    </source>
</reference>
<dbReference type="InterPro" id="IPR013324">
    <property type="entry name" value="RNA_pol_sigma_r3/r4-like"/>
</dbReference>
<dbReference type="Gene3D" id="1.10.10.10">
    <property type="entry name" value="Winged helix-like DNA-binding domain superfamily/Winged helix DNA-binding domain"/>
    <property type="match status" value="1"/>
</dbReference>
<dbReference type="InterPro" id="IPR014284">
    <property type="entry name" value="RNA_pol_sigma-70_dom"/>
</dbReference>
<evidence type="ECO:0000256" key="5">
    <source>
        <dbReference type="ARBA" id="ARBA00023163"/>
    </source>
</evidence>
<evidence type="ECO:0000256" key="3">
    <source>
        <dbReference type="ARBA" id="ARBA00023082"/>
    </source>
</evidence>
<dbReference type="SUPFAM" id="SSF88946">
    <property type="entry name" value="Sigma2 domain of RNA polymerase sigma factors"/>
    <property type="match status" value="1"/>
</dbReference>
<dbReference type="NCBIfam" id="TIGR02937">
    <property type="entry name" value="sigma70-ECF"/>
    <property type="match status" value="1"/>
</dbReference>
<keyword evidence="2 6" id="KW-0805">Transcription regulation</keyword>
<name>F4L0X5_HALH1</name>
<evidence type="ECO:0000259" key="7">
    <source>
        <dbReference type="Pfam" id="PF04542"/>
    </source>
</evidence>
<dbReference type="Proteomes" id="UP000008461">
    <property type="component" value="Chromosome"/>
</dbReference>
<keyword evidence="5 6" id="KW-0804">Transcription</keyword>
<dbReference type="STRING" id="760192.Halhy_2711"/>
<dbReference type="PANTHER" id="PTHR43133:SF59">
    <property type="entry name" value="ECF RNA POLYMERASE SIGMA FACTOR SIGR"/>
    <property type="match status" value="1"/>
</dbReference>
<keyword evidence="3 6" id="KW-0731">Sigma factor</keyword>
<evidence type="ECO:0000256" key="4">
    <source>
        <dbReference type="ARBA" id="ARBA00023125"/>
    </source>
</evidence>
<dbReference type="InterPro" id="IPR007627">
    <property type="entry name" value="RNA_pol_sigma70_r2"/>
</dbReference>
<dbReference type="PANTHER" id="PTHR43133">
    <property type="entry name" value="RNA POLYMERASE ECF-TYPE SIGMA FACTO"/>
    <property type="match status" value="1"/>
</dbReference>
<dbReference type="GO" id="GO:0003677">
    <property type="term" value="F:DNA binding"/>
    <property type="evidence" value="ECO:0007669"/>
    <property type="project" value="UniProtKB-KW"/>
</dbReference>
<dbReference type="GO" id="GO:0016987">
    <property type="term" value="F:sigma factor activity"/>
    <property type="evidence" value="ECO:0007669"/>
    <property type="project" value="UniProtKB-KW"/>
</dbReference>
<evidence type="ECO:0000313" key="10">
    <source>
        <dbReference type="Proteomes" id="UP000008461"/>
    </source>
</evidence>
<dbReference type="OrthoDB" id="9803470at2"/>
<feature type="domain" description="RNA polymerase sigma factor 70 region 4 type 2" evidence="8">
    <location>
        <begin position="125"/>
        <end position="173"/>
    </location>
</feature>
<evidence type="ECO:0000256" key="6">
    <source>
        <dbReference type="RuleBase" id="RU000716"/>
    </source>
</evidence>
<dbReference type="HOGENOM" id="CLU_047691_1_1_10"/>
<dbReference type="PROSITE" id="PS01063">
    <property type="entry name" value="SIGMA70_ECF"/>
    <property type="match status" value="1"/>
</dbReference>
<sequence>MVAQATQSMNYDRILEEELLPQAEALLTFAYHLTYNQQDAEDLVQETYMKAYKAIDKYIEGTNAKAWLFKILKNTFINEYRRKSRGPAMKELDEVIAFQNRENTPYTSAHAGLAEETYESMMGDEVTHAINKLSVNFRVVLLLSDVEEFSYEEISKILDIPIGTVRSRLNRARNSVKAELRLYAQSMGFKDNR</sequence>
<accession>F4L0X5</accession>
<dbReference type="CDD" id="cd06171">
    <property type="entry name" value="Sigma70_r4"/>
    <property type="match status" value="1"/>
</dbReference>
<comment type="similarity">
    <text evidence="1 6">Belongs to the sigma-70 factor family. ECF subfamily.</text>
</comment>
<dbReference type="Pfam" id="PF08281">
    <property type="entry name" value="Sigma70_r4_2"/>
    <property type="match status" value="1"/>
</dbReference>
<dbReference type="RefSeq" id="WP_013765127.1">
    <property type="nucleotide sequence ID" value="NC_015510.1"/>
</dbReference>
<dbReference type="EMBL" id="CP002691">
    <property type="protein sequence ID" value="AEE50579.1"/>
    <property type="molecule type" value="Genomic_DNA"/>
</dbReference>
<dbReference type="SUPFAM" id="SSF88659">
    <property type="entry name" value="Sigma3 and sigma4 domains of RNA polymerase sigma factors"/>
    <property type="match status" value="1"/>
</dbReference>
<dbReference type="KEGG" id="hhy:Halhy_2711"/>
<dbReference type="InterPro" id="IPR013325">
    <property type="entry name" value="RNA_pol_sigma_r2"/>
</dbReference>
<evidence type="ECO:0000256" key="2">
    <source>
        <dbReference type="ARBA" id="ARBA00023015"/>
    </source>
</evidence>
<keyword evidence="10" id="KW-1185">Reference proteome</keyword>
<organism evidence="9 10">
    <name type="scientific">Haliscomenobacter hydrossis (strain ATCC 27775 / DSM 1100 / LMG 10767 / O)</name>
    <dbReference type="NCBI Taxonomy" id="760192"/>
    <lineage>
        <taxon>Bacteria</taxon>
        <taxon>Pseudomonadati</taxon>
        <taxon>Bacteroidota</taxon>
        <taxon>Saprospiria</taxon>
        <taxon>Saprospirales</taxon>
        <taxon>Haliscomenobacteraceae</taxon>
        <taxon>Haliscomenobacter</taxon>
    </lineage>
</organism>
<dbReference type="InterPro" id="IPR000838">
    <property type="entry name" value="RNA_pol_sigma70_ECF_CS"/>
</dbReference>
<dbReference type="Gene3D" id="1.10.1740.10">
    <property type="match status" value="1"/>
</dbReference>
<dbReference type="InterPro" id="IPR036388">
    <property type="entry name" value="WH-like_DNA-bd_sf"/>
</dbReference>
<dbReference type="AlphaFoldDB" id="F4L0X5"/>
<dbReference type="GO" id="GO:0006352">
    <property type="term" value="P:DNA-templated transcription initiation"/>
    <property type="evidence" value="ECO:0007669"/>
    <property type="project" value="InterPro"/>
</dbReference>
<evidence type="ECO:0000259" key="8">
    <source>
        <dbReference type="Pfam" id="PF08281"/>
    </source>
</evidence>
<proteinExistence type="inferred from homology"/>
<keyword evidence="4 6" id="KW-0238">DNA-binding</keyword>
<feature type="domain" description="RNA polymerase sigma-70 region 2" evidence="7">
    <location>
        <begin position="25"/>
        <end position="85"/>
    </location>
</feature>
<evidence type="ECO:0000256" key="1">
    <source>
        <dbReference type="ARBA" id="ARBA00010641"/>
    </source>
</evidence>
<dbReference type="Pfam" id="PF04542">
    <property type="entry name" value="Sigma70_r2"/>
    <property type="match status" value="1"/>
</dbReference>
<dbReference type="InterPro" id="IPR039425">
    <property type="entry name" value="RNA_pol_sigma-70-like"/>
</dbReference>
<protein>
    <recommendedName>
        <fullName evidence="6">RNA polymerase sigma factor</fullName>
    </recommendedName>
</protein>
<reference key="2">
    <citation type="submission" date="2011-04" db="EMBL/GenBank/DDBJ databases">
        <title>Complete sequence of chromosome of Haliscomenobacter hydrossis DSM 1100.</title>
        <authorList>
            <consortium name="US DOE Joint Genome Institute (JGI-PGF)"/>
            <person name="Lucas S."/>
            <person name="Han J."/>
            <person name="Lapidus A."/>
            <person name="Bruce D."/>
            <person name="Goodwin L."/>
            <person name="Pitluck S."/>
            <person name="Peters L."/>
            <person name="Kyrpides N."/>
            <person name="Mavromatis K."/>
            <person name="Ivanova N."/>
            <person name="Ovchinnikova G."/>
            <person name="Pagani I."/>
            <person name="Daligault H."/>
            <person name="Detter J.C."/>
            <person name="Han C."/>
            <person name="Land M."/>
            <person name="Hauser L."/>
            <person name="Markowitz V."/>
            <person name="Cheng J.-F."/>
            <person name="Hugenholtz P."/>
            <person name="Woyke T."/>
            <person name="Wu D."/>
            <person name="Verbarg S."/>
            <person name="Frueling A."/>
            <person name="Brambilla E."/>
            <person name="Klenk H.-P."/>
            <person name="Eisen J.A."/>
        </authorList>
    </citation>
    <scope>NUCLEOTIDE SEQUENCE</scope>
    <source>
        <strain>DSM 1100</strain>
    </source>
</reference>
<gene>
    <name evidence="9" type="ordered locus">Halhy_2711</name>
</gene>
<dbReference type="eggNOG" id="COG1595">
    <property type="taxonomic scope" value="Bacteria"/>
</dbReference>